<dbReference type="Proteomes" id="UP000261640">
    <property type="component" value="Unplaced"/>
</dbReference>
<keyword evidence="2" id="KW-1185">Reference proteome</keyword>
<dbReference type="AlphaFoldDB" id="A0A7N8YGD3"/>
<proteinExistence type="predicted"/>
<dbReference type="InParanoid" id="A0A7N8YGD3"/>
<organism evidence="1 2">
    <name type="scientific">Mastacembelus armatus</name>
    <name type="common">zig-zag eel</name>
    <dbReference type="NCBI Taxonomy" id="205130"/>
    <lineage>
        <taxon>Eukaryota</taxon>
        <taxon>Metazoa</taxon>
        <taxon>Chordata</taxon>
        <taxon>Craniata</taxon>
        <taxon>Vertebrata</taxon>
        <taxon>Euteleostomi</taxon>
        <taxon>Actinopterygii</taxon>
        <taxon>Neopterygii</taxon>
        <taxon>Teleostei</taxon>
        <taxon>Neoteleostei</taxon>
        <taxon>Acanthomorphata</taxon>
        <taxon>Anabantaria</taxon>
        <taxon>Synbranchiformes</taxon>
        <taxon>Mastacembelidae</taxon>
        <taxon>Mastacembelus</taxon>
    </lineage>
</organism>
<evidence type="ECO:0000313" key="1">
    <source>
        <dbReference type="Ensembl" id="ENSMAMP00000064517.1"/>
    </source>
</evidence>
<dbReference type="Ensembl" id="ENSMAMT00000065918.1">
    <property type="protein sequence ID" value="ENSMAMP00000064517.1"/>
    <property type="gene ID" value="ENSMAMG00000028234.1"/>
</dbReference>
<sequence length="85" mass="9839">MLKIRRGAGSQLHYSFYELQSWNHSSACIWFLTNPVHHTNIKPQSSRVRTDFKRALGRKSSTFIMHVRRMGSGCCLPECWLSVLS</sequence>
<accession>A0A7N8YGD3</accession>
<reference evidence="1" key="2">
    <citation type="submission" date="2025-09" db="UniProtKB">
        <authorList>
            <consortium name="Ensembl"/>
        </authorList>
    </citation>
    <scope>IDENTIFICATION</scope>
</reference>
<evidence type="ECO:0000313" key="2">
    <source>
        <dbReference type="Proteomes" id="UP000261640"/>
    </source>
</evidence>
<protein>
    <submittedName>
        <fullName evidence="1">Uncharacterized protein</fullName>
    </submittedName>
</protein>
<reference evidence="1" key="1">
    <citation type="submission" date="2025-08" db="UniProtKB">
        <authorList>
            <consortium name="Ensembl"/>
        </authorList>
    </citation>
    <scope>IDENTIFICATION</scope>
</reference>
<name>A0A7N8YGD3_9TELE</name>